<keyword evidence="16" id="KW-1185">Reference proteome</keyword>
<dbReference type="InterPro" id="IPR037066">
    <property type="entry name" value="Plug_dom_sf"/>
</dbReference>
<dbReference type="GO" id="GO:0044718">
    <property type="term" value="P:siderophore transmembrane transport"/>
    <property type="evidence" value="ECO:0007669"/>
    <property type="project" value="TreeGrafter"/>
</dbReference>
<dbReference type="InterPro" id="IPR039426">
    <property type="entry name" value="TonB-dep_rcpt-like"/>
</dbReference>
<keyword evidence="6 11" id="KW-0798">TonB box</keyword>
<comment type="similarity">
    <text evidence="2 10 11">Belongs to the TonB-dependent receptor family.</text>
</comment>
<dbReference type="Gene3D" id="2.40.170.20">
    <property type="entry name" value="TonB-dependent receptor, beta-barrel domain"/>
    <property type="match status" value="1"/>
</dbReference>
<gene>
    <name evidence="15" type="ORF">CAL20_03600</name>
</gene>
<evidence type="ECO:0000259" key="13">
    <source>
        <dbReference type="Pfam" id="PF00593"/>
    </source>
</evidence>
<evidence type="ECO:0000256" key="11">
    <source>
        <dbReference type="RuleBase" id="RU003357"/>
    </source>
</evidence>
<dbReference type="NCBIfam" id="TIGR01778">
    <property type="entry name" value="TonB-copper"/>
    <property type="match status" value="1"/>
</dbReference>
<dbReference type="RefSeq" id="WP_094837199.1">
    <property type="nucleotide sequence ID" value="NZ_NEVQ01000003.1"/>
</dbReference>
<dbReference type="Gene3D" id="2.170.130.10">
    <property type="entry name" value="TonB-dependent receptor, plug domain"/>
    <property type="match status" value="1"/>
</dbReference>
<keyword evidence="12" id="KW-0732">Signal</keyword>
<evidence type="ECO:0000256" key="5">
    <source>
        <dbReference type="ARBA" id="ARBA00022692"/>
    </source>
</evidence>
<evidence type="ECO:0000256" key="8">
    <source>
        <dbReference type="ARBA" id="ARBA00023170"/>
    </source>
</evidence>
<evidence type="ECO:0000256" key="1">
    <source>
        <dbReference type="ARBA" id="ARBA00004571"/>
    </source>
</evidence>
<name>A0A261USY1_9BORD</name>
<dbReference type="InterPro" id="IPR010100">
    <property type="entry name" value="TonB-dep_Cu_rcpt"/>
</dbReference>
<protein>
    <submittedName>
        <fullName evidence="15">TonB-dependent copper receptor</fullName>
    </submittedName>
</protein>
<dbReference type="GO" id="GO:0015344">
    <property type="term" value="F:siderophore uptake transmembrane transporter activity"/>
    <property type="evidence" value="ECO:0007669"/>
    <property type="project" value="TreeGrafter"/>
</dbReference>
<accession>A0A261USY1</accession>
<feature type="domain" description="TonB-dependent receptor-like beta-barrel" evidence="13">
    <location>
        <begin position="203"/>
        <end position="647"/>
    </location>
</feature>
<dbReference type="PANTHER" id="PTHR30069">
    <property type="entry name" value="TONB-DEPENDENT OUTER MEMBRANE RECEPTOR"/>
    <property type="match status" value="1"/>
</dbReference>
<sequence>MQNPPSWLHVSLLAPALICIHPAVTHADDAPGAVYQPGPIVITSTSPSAPLIFITDPKLPRQPLPASDGTDYLKTIPGFSAIGNGGTNSDPVLRGLFGSRLNILSNGTSMPGACGGRMDPPTSYISPSNFDQLTVIKGPQTVQWGPGASAGTVKFDRDTPRFAETGVRFDGSLVGGSFGRNDQAADLTMGNDKTYARVTANHSHSQDYKDGDGNTVPSRWDKWGAELTLGFTPDADTRYELTAGTGDGEARYASRGMDGTQFKRESFGFRFEKDNLGYTLSAIQAQMYYNDANHVMDNFTLRAPDRMSSMSSGLASNVNRTTWGGRVAGTWTLSDRTSLVTGLDFQRSRHRVRRGTDTASYRRESWTTNATFANTGLFGEMTWHLAEDTQRIIGGARLDWAQATDLRGTKRPVTRMPDPTAGERRTDTLPSGFLRYEHDLAAAPATWYVGLGHVERFPDYWEMFPPSRGPQGSVNAFQGVKPEKTTQLDIGAQYKTEAFSAWVSAYAGYIHDFILLKYPAAGMMGGTQATNVDARIFGGEFGTRYALTRTWTTTATLAYAWAKNTSDGRPLPQIPPLDARLMATYDDGTWTAGVLWRLVAPQHRYALNTGNAAGKDFSASSGFGVLSLNGGYAVNKHVQLTAGIDNLLNKTYSEHLNRAGNAAFGYSGNTAFNEPGRAVWARVGVTY</sequence>
<evidence type="ECO:0000256" key="4">
    <source>
        <dbReference type="ARBA" id="ARBA00022452"/>
    </source>
</evidence>
<dbReference type="AlphaFoldDB" id="A0A261USY1"/>
<evidence type="ECO:0000256" key="7">
    <source>
        <dbReference type="ARBA" id="ARBA00023136"/>
    </source>
</evidence>
<keyword evidence="9 10" id="KW-0998">Cell outer membrane</keyword>
<keyword evidence="8 15" id="KW-0675">Receptor</keyword>
<proteinExistence type="inferred from homology"/>
<dbReference type="EMBL" id="NEVQ01000003">
    <property type="protein sequence ID" value="OZI64741.1"/>
    <property type="molecule type" value="Genomic_DNA"/>
</dbReference>
<feature type="domain" description="TonB-dependent receptor plug" evidence="14">
    <location>
        <begin position="60"/>
        <end position="152"/>
    </location>
</feature>
<dbReference type="Proteomes" id="UP000216885">
    <property type="component" value="Unassembled WGS sequence"/>
</dbReference>
<dbReference type="InterPro" id="IPR012910">
    <property type="entry name" value="Plug_dom"/>
</dbReference>
<evidence type="ECO:0000256" key="2">
    <source>
        <dbReference type="ARBA" id="ARBA00009810"/>
    </source>
</evidence>
<dbReference type="SUPFAM" id="SSF56935">
    <property type="entry name" value="Porins"/>
    <property type="match status" value="1"/>
</dbReference>
<keyword evidence="7 10" id="KW-0472">Membrane</keyword>
<dbReference type="InterPro" id="IPR000531">
    <property type="entry name" value="Beta-barrel_TonB"/>
</dbReference>
<evidence type="ECO:0000256" key="3">
    <source>
        <dbReference type="ARBA" id="ARBA00022448"/>
    </source>
</evidence>
<feature type="chain" id="PRO_5012401876" evidence="12">
    <location>
        <begin position="28"/>
        <end position="687"/>
    </location>
</feature>
<comment type="caution">
    <text evidence="15">The sequence shown here is derived from an EMBL/GenBank/DDBJ whole genome shotgun (WGS) entry which is preliminary data.</text>
</comment>
<keyword evidence="5 10" id="KW-0812">Transmembrane</keyword>
<evidence type="ECO:0000256" key="9">
    <source>
        <dbReference type="ARBA" id="ARBA00023237"/>
    </source>
</evidence>
<organism evidence="15 16">
    <name type="scientific">Bordetella genomosp. 4</name>
    <dbReference type="NCBI Taxonomy" id="463044"/>
    <lineage>
        <taxon>Bacteria</taxon>
        <taxon>Pseudomonadati</taxon>
        <taxon>Pseudomonadota</taxon>
        <taxon>Betaproteobacteria</taxon>
        <taxon>Burkholderiales</taxon>
        <taxon>Alcaligenaceae</taxon>
        <taxon>Bordetella</taxon>
    </lineage>
</organism>
<evidence type="ECO:0000256" key="10">
    <source>
        <dbReference type="PROSITE-ProRule" id="PRU01360"/>
    </source>
</evidence>
<keyword evidence="4 10" id="KW-1134">Transmembrane beta strand</keyword>
<dbReference type="Pfam" id="PF07715">
    <property type="entry name" value="Plug"/>
    <property type="match status" value="1"/>
</dbReference>
<dbReference type="CDD" id="cd01347">
    <property type="entry name" value="ligand_gated_channel"/>
    <property type="match status" value="1"/>
</dbReference>
<dbReference type="PANTHER" id="PTHR30069:SF49">
    <property type="entry name" value="OUTER MEMBRANE PROTEIN C"/>
    <property type="match status" value="1"/>
</dbReference>
<reference evidence="15 16" key="1">
    <citation type="submission" date="2017-05" db="EMBL/GenBank/DDBJ databases">
        <title>Complete and WGS of Bordetella genogroups.</title>
        <authorList>
            <person name="Spilker T."/>
            <person name="LiPuma J."/>
        </authorList>
    </citation>
    <scope>NUCLEOTIDE SEQUENCE [LARGE SCALE GENOMIC DNA]</scope>
    <source>
        <strain evidence="15 16">AU9919</strain>
    </source>
</reference>
<evidence type="ECO:0000259" key="14">
    <source>
        <dbReference type="Pfam" id="PF07715"/>
    </source>
</evidence>
<feature type="signal peptide" evidence="12">
    <location>
        <begin position="1"/>
        <end position="27"/>
    </location>
</feature>
<dbReference type="Pfam" id="PF00593">
    <property type="entry name" value="TonB_dep_Rec_b-barrel"/>
    <property type="match status" value="1"/>
</dbReference>
<evidence type="ECO:0000256" key="6">
    <source>
        <dbReference type="ARBA" id="ARBA00023077"/>
    </source>
</evidence>
<comment type="subcellular location">
    <subcellularLocation>
        <location evidence="1 10">Cell outer membrane</location>
        <topology evidence="1 10">Multi-pass membrane protein</topology>
    </subcellularLocation>
</comment>
<dbReference type="InterPro" id="IPR036942">
    <property type="entry name" value="Beta-barrel_TonB_sf"/>
</dbReference>
<dbReference type="GO" id="GO:0009279">
    <property type="term" value="C:cell outer membrane"/>
    <property type="evidence" value="ECO:0007669"/>
    <property type="project" value="UniProtKB-SubCell"/>
</dbReference>
<keyword evidence="3 10" id="KW-0813">Transport</keyword>
<evidence type="ECO:0000313" key="16">
    <source>
        <dbReference type="Proteomes" id="UP000216885"/>
    </source>
</evidence>
<dbReference type="PROSITE" id="PS52016">
    <property type="entry name" value="TONB_DEPENDENT_REC_3"/>
    <property type="match status" value="1"/>
</dbReference>
<evidence type="ECO:0000256" key="12">
    <source>
        <dbReference type="SAM" id="SignalP"/>
    </source>
</evidence>
<evidence type="ECO:0000313" key="15">
    <source>
        <dbReference type="EMBL" id="OZI64741.1"/>
    </source>
</evidence>